<protein>
    <recommendedName>
        <fullName evidence="4">NIPSNAP domain-containing protein</fullName>
    </recommendedName>
</protein>
<sequence length="149" mass="17222">MKIILLVLTLIGVCTNLQAKDRLDVYEDFDIGTELVSMTMVKVDPNMEDMYLAGLQQSWAKAVQIQKDMGYIKDWKIYASELPLTGDFNMLLVVTYEKLSDLEPSKKKYEAFMKKWGEDNQTMSEELSAGYPKIRTLTGEYIFREIILK</sequence>
<dbReference type="RefSeq" id="WP_013783518.1">
    <property type="nucleotide sequence ID" value="NC_015554.1"/>
</dbReference>
<dbReference type="Proteomes" id="UP000000683">
    <property type="component" value="Chromosome"/>
</dbReference>
<evidence type="ECO:0008006" key="4">
    <source>
        <dbReference type="Google" id="ProtNLM"/>
    </source>
</evidence>
<dbReference type="KEGG" id="alt:ambt_05145"/>
<reference evidence="2 3" key="1">
    <citation type="journal article" date="2011" name="J. Bacteriol.">
        <title>Complete genome sequence of the polycyclic aromatic hydrocarbon-degrading bacterium Alteromonas sp. strain SN2.</title>
        <authorList>
            <person name="Jin H.M."/>
            <person name="Jeong H."/>
            <person name="Moon E.J."/>
            <person name="Math R.K."/>
            <person name="Lee K."/>
            <person name="Kim H.J."/>
            <person name="Jeon C.O."/>
            <person name="Oh T.K."/>
            <person name="Kim J.F."/>
        </authorList>
    </citation>
    <scope>NUCLEOTIDE SEQUENCE [LARGE SCALE GENOMIC DNA]</scope>
    <source>
        <strain evidence="3">JCM 17741 / KACC 18427 / KCTC 11700BP / SN2</strain>
    </source>
</reference>
<organism evidence="2 3">
    <name type="scientific">Alteromonas naphthalenivorans</name>
    <dbReference type="NCBI Taxonomy" id="715451"/>
    <lineage>
        <taxon>Bacteria</taxon>
        <taxon>Pseudomonadati</taxon>
        <taxon>Pseudomonadota</taxon>
        <taxon>Gammaproteobacteria</taxon>
        <taxon>Alteromonadales</taxon>
        <taxon>Alteromonadaceae</taxon>
        <taxon>Alteromonas/Salinimonas group</taxon>
        <taxon>Alteromonas</taxon>
    </lineage>
</organism>
<accession>F5ZCI4</accession>
<dbReference type="OrthoDB" id="6261807at2"/>
<dbReference type="EMBL" id="CP002339">
    <property type="protein sequence ID" value="AEF02577.1"/>
    <property type="molecule type" value="Genomic_DNA"/>
</dbReference>
<evidence type="ECO:0000256" key="1">
    <source>
        <dbReference type="SAM" id="SignalP"/>
    </source>
</evidence>
<keyword evidence="3" id="KW-1185">Reference proteome</keyword>
<evidence type="ECO:0000313" key="2">
    <source>
        <dbReference type="EMBL" id="AEF02577.1"/>
    </source>
</evidence>
<dbReference type="AlphaFoldDB" id="F5ZCI4"/>
<name>F5ZCI4_ALTNA</name>
<evidence type="ECO:0000313" key="3">
    <source>
        <dbReference type="Proteomes" id="UP000000683"/>
    </source>
</evidence>
<dbReference type="eggNOG" id="ENOG5032UP0">
    <property type="taxonomic scope" value="Bacteria"/>
</dbReference>
<keyword evidence="1" id="KW-0732">Signal</keyword>
<gene>
    <name evidence="2" type="ordered locus">ambt_05145</name>
</gene>
<dbReference type="HOGENOM" id="CLU_146488_0_0_6"/>
<proteinExistence type="predicted"/>
<feature type="signal peptide" evidence="1">
    <location>
        <begin position="1"/>
        <end position="19"/>
    </location>
</feature>
<feature type="chain" id="PRO_5003332540" description="NIPSNAP domain-containing protein" evidence="1">
    <location>
        <begin position="20"/>
        <end position="149"/>
    </location>
</feature>